<feature type="region of interest" description="Disordered" evidence="9">
    <location>
        <begin position="999"/>
        <end position="1019"/>
    </location>
</feature>
<evidence type="ECO:0000256" key="5">
    <source>
        <dbReference type="ARBA" id="ARBA00023175"/>
    </source>
</evidence>
<dbReference type="InterPro" id="IPR027417">
    <property type="entry name" value="P-loop_NTPase"/>
</dbReference>
<keyword evidence="5 7" id="KW-0505">Motor protein</keyword>
<dbReference type="InterPro" id="IPR019821">
    <property type="entry name" value="Kinesin_motor_CS"/>
</dbReference>
<accession>A0A3P8B0L3</accession>
<gene>
    <name evidence="11" type="ORF">HPBE_LOCUS19678</name>
</gene>
<keyword evidence="3 7" id="KW-0067">ATP-binding</keyword>
<comment type="similarity">
    <text evidence="7">Belongs to the TRAFAC class myosin-kinesin ATPase superfamily. Kinesin family.</text>
</comment>
<evidence type="ECO:0000256" key="1">
    <source>
        <dbReference type="ARBA" id="ARBA00004245"/>
    </source>
</evidence>
<evidence type="ECO:0000256" key="4">
    <source>
        <dbReference type="ARBA" id="ARBA00023054"/>
    </source>
</evidence>
<feature type="compositionally biased region" description="Basic and acidic residues" evidence="9">
    <location>
        <begin position="1009"/>
        <end position="1019"/>
    </location>
</feature>
<dbReference type="Proteomes" id="UP000050761">
    <property type="component" value="Unassembled WGS sequence"/>
</dbReference>
<keyword evidence="6" id="KW-0963">Cytoplasm</keyword>
<dbReference type="PANTHER" id="PTHR47968:SF75">
    <property type="entry name" value="CENTROMERE-ASSOCIATED PROTEIN E"/>
    <property type="match status" value="1"/>
</dbReference>
<feature type="binding site" evidence="7">
    <location>
        <begin position="79"/>
        <end position="86"/>
    </location>
    <ligand>
        <name>ATP</name>
        <dbReference type="ChEBI" id="CHEBI:30616"/>
    </ligand>
</feature>
<dbReference type="SMART" id="SM00129">
    <property type="entry name" value="KISc"/>
    <property type="match status" value="1"/>
</dbReference>
<evidence type="ECO:0000256" key="7">
    <source>
        <dbReference type="PROSITE-ProRule" id="PRU00283"/>
    </source>
</evidence>
<dbReference type="GO" id="GO:0005874">
    <property type="term" value="C:microtubule"/>
    <property type="evidence" value="ECO:0007669"/>
    <property type="project" value="TreeGrafter"/>
</dbReference>
<dbReference type="GO" id="GO:0003777">
    <property type="term" value="F:microtubule motor activity"/>
    <property type="evidence" value="ECO:0007669"/>
    <property type="project" value="InterPro"/>
</dbReference>
<feature type="coiled-coil region" evidence="8">
    <location>
        <begin position="360"/>
        <end position="394"/>
    </location>
</feature>
<dbReference type="GO" id="GO:0008017">
    <property type="term" value="F:microtubule binding"/>
    <property type="evidence" value="ECO:0007669"/>
    <property type="project" value="InterPro"/>
</dbReference>
<dbReference type="GO" id="GO:0005524">
    <property type="term" value="F:ATP binding"/>
    <property type="evidence" value="ECO:0007669"/>
    <property type="project" value="UniProtKB-UniRule"/>
</dbReference>
<keyword evidence="4 8" id="KW-0175">Coiled coil</keyword>
<evidence type="ECO:0000256" key="6">
    <source>
        <dbReference type="ARBA" id="ARBA00023212"/>
    </source>
</evidence>
<dbReference type="PRINTS" id="PR00380">
    <property type="entry name" value="KINESINHEAVY"/>
</dbReference>
<dbReference type="PANTHER" id="PTHR47968">
    <property type="entry name" value="CENTROMERE PROTEIN E"/>
    <property type="match status" value="1"/>
</dbReference>
<feature type="coiled-coil region" evidence="8">
    <location>
        <begin position="515"/>
        <end position="552"/>
    </location>
</feature>
<dbReference type="WBParaSite" id="HPBE_0001967901-mRNA-1">
    <property type="protein sequence ID" value="HPBE_0001967901-mRNA-1"/>
    <property type="gene ID" value="HPBE_0001967901"/>
</dbReference>
<evidence type="ECO:0000313" key="11">
    <source>
        <dbReference type="EMBL" id="VDP16141.1"/>
    </source>
</evidence>
<dbReference type="AlphaFoldDB" id="A0A3P8B0L3"/>
<keyword evidence="2 7" id="KW-0547">Nucleotide-binding</keyword>
<evidence type="ECO:0000313" key="13">
    <source>
        <dbReference type="WBParaSite" id="HPBE_0001967901-mRNA-1"/>
    </source>
</evidence>
<feature type="coiled-coil region" evidence="8">
    <location>
        <begin position="586"/>
        <end position="645"/>
    </location>
</feature>
<dbReference type="InterPro" id="IPR036961">
    <property type="entry name" value="Kinesin_motor_dom_sf"/>
</dbReference>
<dbReference type="Pfam" id="PF00225">
    <property type="entry name" value="Kinesin"/>
    <property type="match status" value="1"/>
</dbReference>
<evidence type="ECO:0000313" key="12">
    <source>
        <dbReference type="Proteomes" id="UP000050761"/>
    </source>
</evidence>
<dbReference type="PROSITE" id="PS00411">
    <property type="entry name" value="KINESIN_MOTOR_1"/>
    <property type="match status" value="1"/>
</dbReference>
<comment type="subcellular location">
    <subcellularLocation>
        <location evidence="1">Cytoplasm</location>
        <location evidence="1">Cytoskeleton</location>
    </subcellularLocation>
</comment>
<dbReference type="EMBL" id="UZAH01031538">
    <property type="protein sequence ID" value="VDP16141.1"/>
    <property type="molecule type" value="Genomic_DNA"/>
</dbReference>
<dbReference type="GO" id="GO:0000278">
    <property type="term" value="P:mitotic cell cycle"/>
    <property type="evidence" value="ECO:0007669"/>
    <property type="project" value="TreeGrafter"/>
</dbReference>
<feature type="coiled-coil region" evidence="8">
    <location>
        <begin position="690"/>
        <end position="877"/>
    </location>
</feature>
<sequence>MAEDKISVVARIRPEWGSGQAEWTKNGERNIMRRDGSEIYTFDDVFDQLCNNMQIYDRIMAGIVESALAGFNTAVCAYGQSGAGKTHTLTGSGTEDGLVQCIFQALFDTIAKSKDRNYMLRISYVEIYNERVRDLLSDQVADLPMYENKDGVAQIEGLKEVVVTEISEVEDLLEQAQEHRQLGETLLNERSSRSHTIIRLTIESHDGMYGCTPLTKTHHNSFAVKLGGSATRCSVMNLVDLAGSENAAAAGTQGLRQKEGANINRSLLALSKVVSSLADKQKFIPYRDSKLTRILKPSLGGNSKTIIICCIAPYSVSETSSTLKVESALALTSLCFQFAKQAKKIITRPVVNEANDDGLLSKYLREIERLKQELEKTKKENDEEERSREQKLKLAELMKGILNGQGGAEVATAMEEKLPSVRFVLDEKSPEAGDAFVIPRFVPSVSRAVEKANVDVQTCEAYPVDRSDEVLTLKRGNSTLVEQLTAKTRKCLELEAQREEIANAFEAVKGAVQRIQEVEKGAIVLQERLDKVEEENRVLKEENARLSISESETSPSDRLRLLARIDEYYAEQCKLKKEVVHATDNLNTIAEERSQQEVLIQNLREKLSEGDVSVKAIRDDFADTTKQWAEERQQLLKTIEELKEYNERDSASLIAEKEQEIAVLKTSLSSAIQSQHEAQRLLVSTRSELEKELQQQYSSATEKVEEELQQLRKDNADMAARIELLMNERNSPCSSGEMHSLREEVAELKDVIERQSKALKVAETHKEELAVSCQTIDRLSREKKDLSKRLRHKEEQQEMLSSRINALRDEINENQNQIAKLEKAKATTEAEQKRLKEDNQRLQDDFCRLREEYGAYRVDAETQLKEKGKAISALKQQAKLDQNKILHLDTDLAIAVKDVERYKNTISSMAIEAQSRSSVDEHLKKELDVALQELSVVKAGKQKADDVSEDLSEGAYVVGWNTDVKRVIRKLPASSQWLKEKTRLLSRIQDLERQIRDMNEIHGQQQRSSKSDDRSHLEEERNRMFGEIARLREQLMKAQSAKETASTSSKAMEKMKQDFDATQKELNAAKDKIDLYRRMKLNGIQYVDELKAKIKMLEKNLAETKEELSDREAELERVMKAKSELELLVKENSGAKAKGKG</sequence>
<name>A0A3P8B0L3_HELPZ</name>
<reference evidence="13" key="2">
    <citation type="submission" date="2019-09" db="UniProtKB">
        <authorList>
            <consortium name="WormBaseParasite"/>
        </authorList>
    </citation>
    <scope>IDENTIFICATION</scope>
</reference>
<keyword evidence="12" id="KW-1185">Reference proteome</keyword>
<evidence type="ECO:0000256" key="3">
    <source>
        <dbReference type="ARBA" id="ARBA00022840"/>
    </source>
</evidence>
<dbReference type="GO" id="GO:0007018">
    <property type="term" value="P:microtubule-based movement"/>
    <property type="evidence" value="ECO:0007669"/>
    <property type="project" value="InterPro"/>
</dbReference>
<evidence type="ECO:0000259" key="10">
    <source>
        <dbReference type="PROSITE" id="PS50067"/>
    </source>
</evidence>
<dbReference type="OrthoDB" id="21525at2759"/>
<feature type="domain" description="Kinesin motor" evidence="10">
    <location>
        <begin position="5"/>
        <end position="332"/>
    </location>
</feature>
<dbReference type="Gene3D" id="3.40.850.10">
    <property type="entry name" value="Kinesin motor domain"/>
    <property type="match status" value="1"/>
</dbReference>
<evidence type="ECO:0000256" key="8">
    <source>
        <dbReference type="SAM" id="Coils"/>
    </source>
</evidence>
<dbReference type="InterPro" id="IPR001752">
    <property type="entry name" value="Kinesin_motor_dom"/>
</dbReference>
<protein>
    <submittedName>
        <fullName evidence="13">Kinesin motor domain-containing protein</fullName>
    </submittedName>
</protein>
<dbReference type="SUPFAM" id="SSF52540">
    <property type="entry name" value="P-loop containing nucleoside triphosphate hydrolases"/>
    <property type="match status" value="1"/>
</dbReference>
<evidence type="ECO:0000256" key="2">
    <source>
        <dbReference type="ARBA" id="ARBA00022741"/>
    </source>
</evidence>
<dbReference type="InterPro" id="IPR027640">
    <property type="entry name" value="Kinesin-like_fam"/>
</dbReference>
<dbReference type="PROSITE" id="PS50067">
    <property type="entry name" value="KINESIN_MOTOR_2"/>
    <property type="match status" value="1"/>
</dbReference>
<reference evidence="11 12" key="1">
    <citation type="submission" date="2018-11" db="EMBL/GenBank/DDBJ databases">
        <authorList>
            <consortium name="Pathogen Informatics"/>
        </authorList>
    </citation>
    <scope>NUCLEOTIDE SEQUENCE [LARGE SCALE GENOMIC DNA]</scope>
</reference>
<organism evidence="11">
    <name type="scientific">Heligmosomoides polygyrus</name>
    <name type="common">Parasitic roundworm</name>
    <dbReference type="NCBI Taxonomy" id="6339"/>
    <lineage>
        <taxon>Eukaryota</taxon>
        <taxon>Metazoa</taxon>
        <taxon>Ecdysozoa</taxon>
        <taxon>Nematoda</taxon>
        <taxon>Chromadorea</taxon>
        <taxon>Rhabditida</taxon>
        <taxon>Rhabditina</taxon>
        <taxon>Rhabditomorpha</taxon>
        <taxon>Strongyloidea</taxon>
        <taxon>Heligmosomidae</taxon>
        <taxon>Heligmosomoides</taxon>
    </lineage>
</organism>
<evidence type="ECO:0000256" key="9">
    <source>
        <dbReference type="SAM" id="MobiDB-lite"/>
    </source>
</evidence>
<keyword evidence="6" id="KW-0206">Cytoskeleton</keyword>
<proteinExistence type="inferred from homology"/>